<proteinExistence type="predicted"/>
<organism evidence="1 2">
    <name type="scientific">Thelephora ganbajun</name>
    <name type="common">Ganba fungus</name>
    <dbReference type="NCBI Taxonomy" id="370292"/>
    <lineage>
        <taxon>Eukaryota</taxon>
        <taxon>Fungi</taxon>
        <taxon>Dikarya</taxon>
        <taxon>Basidiomycota</taxon>
        <taxon>Agaricomycotina</taxon>
        <taxon>Agaricomycetes</taxon>
        <taxon>Thelephorales</taxon>
        <taxon>Thelephoraceae</taxon>
        <taxon>Thelephora</taxon>
    </lineage>
</organism>
<dbReference type="EMBL" id="MU117988">
    <property type="protein sequence ID" value="KAF9650165.1"/>
    <property type="molecule type" value="Genomic_DNA"/>
</dbReference>
<gene>
    <name evidence="1" type="ORF">BDM02DRAFT_3259951</name>
</gene>
<keyword evidence="2" id="KW-1185">Reference proteome</keyword>
<name>A0ACB6ZK22_THEGA</name>
<accession>A0ACB6ZK22</accession>
<reference evidence="1" key="1">
    <citation type="submission" date="2019-10" db="EMBL/GenBank/DDBJ databases">
        <authorList>
            <consortium name="DOE Joint Genome Institute"/>
            <person name="Kuo A."/>
            <person name="Miyauchi S."/>
            <person name="Kiss E."/>
            <person name="Drula E."/>
            <person name="Kohler A."/>
            <person name="Sanchez-Garcia M."/>
            <person name="Andreopoulos B."/>
            <person name="Barry K.W."/>
            <person name="Bonito G."/>
            <person name="Buee M."/>
            <person name="Carver A."/>
            <person name="Chen C."/>
            <person name="Cichocki N."/>
            <person name="Clum A."/>
            <person name="Culley D."/>
            <person name="Crous P.W."/>
            <person name="Fauchery L."/>
            <person name="Girlanda M."/>
            <person name="Hayes R."/>
            <person name="Keri Z."/>
            <person name="Labutti K."/>
            <person name="Lipzen A."/>
            <person name="Lombard V."/>
            <person name="Magnuson J."/>
            <person name="Maillard F."/>
            <person name="Morin E."/>
            <person name="Murat C."/>
            <person name="Nolan M."/>
            <person name="Ohm R."/>
            <person name="Pangilinan J."/>
            <person name="Pereira M."/>
            <person name="Perotto S."/>
            <person name="Peter M."/>
            <person name="Riley R."/>
            <person name="Sitrit Y."/>
            <person name="Stielow B."/>
            <person name="Szollosi G."/>
            <person name="Zifcakova L."/>
            <person name="Stursova M."/>
            <person name="Spatafora J.W."/>
            <person name="Tedersoo L."/>
            <person name="Vaario L.-M."/>
            <person name="Yamada A."/>
            <person name="Yan M."/>
            <person name="Wang P."/>
            <person name="Xu J."/>
            <person name="Bruns T."/>
            <person name="Baldrian P."/>
            <person name="Vilgalys R."/>
            <person name="Henrissat B."/>
            <person name="Grigoriev I.V."/>
            <person name="Hibbett D."/>
            <person name="Nagy L.G."/>
            <person name="Martin F.M."/>
        </authorList>
    </citation>
    <scope>NUCLEOTIDE SEQUENCE</scope>
    <source>
        <strain evidence="1">P2</strain>
    </source>
</reference>
<reference evidence="1" key="2">
    <citation type="journal article" date="2020" name="Nat. Commun.">
        <title>Large-scale genome sequencing of mycorrhizal fungi provides insights into the early evolution of symbiotic traits.</title>
        <authorList>
            <person name="Miyauchi S."/>
            <person name="Kiss E."/>
            <person name="Kuo A."/>
            <person name="Drula E."/>
            <person name="Kohler A."/>
            <person name="Sanchez-Garcia M."/>
            <person name="Morin E."/>
            <person name="Andreopoulos B."/>
            <person name="Barry K.W."/>
            <person name="Bonito G."/>
            <person name="Buee M."/>
            <person name="Carver A."/>
            <person name="Chen C."/>
            <person name="Cichocki N."/>
            <person name="Clum A."/>
            <person name="Culley D."/>
            <person name="Crous P.W."/>
            <person name="Fauchery L."/>
            <person name="Girlanda M."/>
            <person name="Hayes R.D."/>
            <person name="Keri Z."/>
            <person name="LaButti K."/>
            <person name="Lipzen A."/>
            <person name="Lombard V."/>
            <person name="Magnuson J."/>
            <person name="Maillard F."/>
            <person name="Murat C."/>
            <person name="Nolan M."/>
            <person name="Ohm R.A."/>
            <person name="Pangilinan J."/>
            <person name="Pereira M.F."/>
            <person name="Perotto S."/>
            <person name="Peter M."/>
            <person name="Pfister S."/>
            <person name="Riley R."/>
            <person name="Sitrit Y."/>
            <person name="Stielow J.B."/>
            <person name="Szollosi G."/>
            <person name="Zifcakova L."/>
            <person name="Stursova M."/>
            <person name="Spatafora J.W."/>
            <person name="Tedersoo L."/>
            <person name="Vaario L.M."/>
            <person name="Yamada A."/>
            <person name="Yan M."/>
            <person name="Wang P."/>
            <person name="Xu J."/>
            <person name="Bruns T."/>
            <person name="Baldrian P."/>
            <person name="Vilgalys R."/>
            <person name="Dunand C."/>
            <person name="Henrissat B."/>
            <person name="Grigoriev I.V."/>
            <person name="Hibbett D."/>
            <person name="Nagy L.G."/>
            <person name="Martin F.M."/>
        </authorList>
    </citation>
    <scope>NUCLEOTIDE SEQUENCE</scope>
    <source>
        <strain evidence="1">P2</strain>
    </source>
</reference>
<protein>
    <submittedName>
        <fullName evidence="1">Uncharacterized protein</fullName>
    </submittedName>
</protein>
<dbReference type="Proteomes" id="UP000886501">
    <property type="component" value="Unassembled WGS sequence"/>
</dbReference>
<evidence type="ECO:0000313" key="1">
    <source>
        <dbReference type="EMBL" id="KAF9650165.1"/>
    </source>
</evidence>
<comment type="caution">
    <text evidence="1">The sequence shown here is derived from an EMBL/GenBank/DDBJ whole genome shotgun (WGS) entry which is preliminary data.</text>
</comment>
<evidence type="ECO:0000313" key="2">
    <source>
        <dbReference type="Proteomes" id="UP000886501"/>
    </source>
</evidence>
<sequence length="232" mass="25810">MGANNGVKPNPWKTGREDRDGEMEVLLKSRRREPYKETRENVARGMIVMDADKYLRRMHGITSISPSPSSKKWVLYRSYANPSLALALPLSLQQDKGSNSPFRVLEGANRYKFYETLENNSLEDLYEEYRGRFGRPLSVLSPLVSSSLHLPPPGKLLGTILPTTGFNVKEHMDTTIMANVGFAAYVVWVQCLPLCFNQAWVGVFGYPILVALSASFVGCGFAGLLVVSLCTL</sequence>